<dbReference type="EMBL" id="BKCJ010356164">
    <property type="protein sequence ID" value="GFA01624.1"/>
    <property type="molecule type" value="Genomic_DNA"/>
</dbReference>
<protein>
    <recommendedName>
        <fullName evidence="2">Reverse transcriptase Ty1/copia-type domain-containing protein</fullName>
    </recommendedName>
</protein>
<dbReference type="PANTHER" id="PTHR11439">
    <property type="entry name" value="GAG-POL-RELATED RETROTRANSPOSON"/>
    <property type="match status" value="1"/>
</dbReference>
<gene>
    <name evidence="1" type="ORF">Tci_573596</name>
</gene>
<accession>A0A699J245</accession>
<dbReference type="AlphaFoldDB" id="A0A699J245"/>
<evidence type="ECO:0000313" key="1">
    <source>
        <dbReference type="EMBL" id="GFA01624.1"/>
    </source>
</evidence>
<feature type="non-terminal residue" evidence="1">
    <location>
        <position position="1"/>
    </location>
</feature>
<proteinExistence type="predicted"/>
<comment type="caution">
    <text evidence="1">The sequence shown here is derived from an EMBL/GenBank/DDBJ whole genome shotgun (WGS) entry which is preliminary data.</text>
</comment>
<name>A0A699J245_TANCI</name>
<sequence length="316" mass="35814">KGPTWLFDIDYLTDSINYQPITAENKANKTVGPKETNNSAGAVRANSTNYVNTTRTTVNASSTPLNTASTPTNQDDSQIPSLEDIYEVSKDRIFTSAPYDDDEGVVADFTNLETTVNKKAIWTKWVYRNKMDEKGVVVINKARLAARDIDKRKGWTMMRRGLINKTLFIKKDKKDIMRKEDGIFISQDKYAADILKKFDLLSVKTASTLIETKKPLVKDEEAANVDVHLYRSMISSLMYLTASRPDIMYAICACFRFQVTPKTSHLQALKRIFRYLKDQPKLGLWYPRESTFNLEAYSDSDYAGANLDRKSTTGGC</sequence>
<dbReference type="PANTHER" id="PTHR11439:SF509">
    <property type="entry name" value="RNA-DIRECTED DNA POLYMERASE"/>
    <property type="match status" value="1"/>
</dbReference>
<evidence type="ECO:0008006" key="2">
    <source>
        <dbReference type="Google" id="ProtNLM"/>
    </source>
</evidence>
<reference evidence="1" key="1">
    <citation type="journal article" date="2019" name="Sci. Rep.">
        <title>Draft genome of Tanacetum cinerariifolium, the natural source of mosquito coil.</title>
        <authorList>
            <person name="Yamashiro T."/>
            <person name="Shiraishi A."/>
            <person name="Satake H."/>
            <person name="Nakayama K."/>
        </authorList>
    </citation>
    <scope>NUCLEOTIDE SEQUENCE</scope>
</reference>
<organism evidence="1">
    <name type="scientific">Tanacetum cinerariifolium</name>
    <name type="common">Dalmatian daisy</name>
    <name type="synonym">Chrysanthemum cinerariifolium</name>
    <dbReference type="NCBI Taxonomy" id="118510"/>
    <lineage>
        <taxon>Eukaryota</taxon>
        <taxon>Viridiplantae</taxon>
        <taxon>Streptophyta</taxon>
        <taxon>Embryophyta</taxon>
        <taxon>Tracheophyta</taxon>
        <taxon>Spermatophyta</taxon>
        <taxon>Magnoliopsida</taxon>
        <taxon>eudicotyledons</taxon>
        <taxon>Gunneridae</taxon>
        <taxon>Pentapetalae</taxon>
        <taxon>asterids</taxon>
        <taxon>campanulids</taxon>
        <taxon>Asterales</taxon>
        <taxon>Asteraceae</taxon>
        <taxon>Asteroideae</taxon>
        <taxon>Anthemideae</taxon>
        <taxon>Anthemidinae</taxon>
        <taxon>Tanacetum</taxon>
    </lineage>
</organism>